<protein>
    <submittedName>
        <fullName evidence="2">Uncharacterized protein</fullName>
    </submittedName>
</protein>
<proteinExistence type="predicted"/>
<gene>
    <name evidence="2" type="ORF">V757_07935</name>
</gene>
<comment type="caution">
    <text evidence="2">The sequence shown here is derived from an EMBL/GenBank/DDBJ whole genome shotgun (WGS) entry which is preliminary data.</text>
</comment>
<keyword evidence="3" id="KW-1185">Reference proteome</keyword>
<organism evidence="2 3">
    <name type="scientific">Pelistega indica</name>
    <dbReference type="NCBI Taxonomy" id="1414851"/>
    <lineage>
        <taxon>Bacteria</taxon>
        <taxon>Pseudomonadati</taxon>
        <taxon>Pseudomonadota</taxon>
        <taxon>Betaproteobacteria</taxon>
        <taxon>Burkholderiales</taxon>
        <taxon>Alcaligenaceae</taxon>
        <taxon>Pelistega</taxon>
    </lineage>
</organism>
<sequence length="158" mass="17708">MKAIIKVLMVLGILGLVTFGAWKVLDSTLFAEEDTDTSTPAITADANINNEAQNKPKTMSKDEAFSQTSDDDNGNDTNEQLTCEAANDTIQKLYDMRMKDKPVSDALTYIEDEATIPEQYLEAFKTFSNLLWSTSKDHIKPLSELREQFSEKCLNAEK</sequence>
<accession>V8G423</accession>
<dbReference type="EMBL" id="AYSV01000089">
    <property type="protein sequence ID" value="ETD70427.1"/>
    <property type="molecule type" value="Genomic_DNA"/>
</dbReference>
<dbReference type="RefSeq" id="WP_023951474.1">
    <property type="nucleotide sequence ID" value="NZ_AYSV01000089.1"/>
</dbReference>
<dbReference type="OrthoDB" id="8685967at2"/>
<evidence type="ECO:0000256" key="1">
    <source>
        <dbReference type="SAM" id="MobiDB-lite"/>
    </source>
</evidence>
<dbReference type="AlphaFoldDB" id="V8G423"/>
<dbReference type="Proteomes" id="UP000018766">
    <property type="component" value="Unassembled WGS sequence"/>
</dbReference>
<feature type="compositionally biased region" description="Polar residues" evidence="1">
    <location>
        <begin position="41"/>
        <end position="57"/>
    </location>
</feature>
<name>V8G423_9BURK</name>
<reference evidence="2 3" key="1">
    <citation type="submission" date="2013-11" db="EMBL/GenBank/DDBJ databases">
        <title>Genomic analysis of Pelistega sp. HM-7.</title>
        <authorList>
            <person name="Kumbhare S.V."/>
            <person name="Shetty S.A."/>
            <person name="Sharma O."/>
            <person name="Dhotre D.P."/>
        </authorList>
    </citation>
    <scope>NUCLEOTIDE SEQUENCE [LARGE SCALE GENOMIC DNA]</scope>
    <source>
        <strain evidence="2 3">HM-7</strain>
    </source>
</reference>
<evidence type="ECO:0000313" key="3">
    <source>
        <dbReference type="Proteomes" id="UP000018766"/>
    </source>
</evidence>
<feature type="region of interest" description="Disordered" evidence="1">
    <location>
        <begin position="41"/>
        <end position="81"/>
    </location>
</feature>
<evidence type="ECO:0000313" key="2">
    <source>
        <dbReference type="EMBL" id="ETD70427.1"/>
    </source>
</evidence>